<dbReference type="PANTHER" id="PTHR30283:SF4">
    <property type="entry name" value="PEROXIDE STRESS RESISTANCE PROTEIN YAAA"/>
    <property type="match status" value="1"/>
</dbReference>
<reference evidence="3" key="1">
    <citation type="submission" date="2017-04" db="EMBL/GenBank/DDBJ databases">
        <title>Function of individual gut microbiota members based on whole genome sequencing of pure cultures obtained from chicken caecum.</title>
        <authorList>
            <person name="Medvecky M."/>
            <person name="Cejkova D."/>
            <person name="Polansky O."/>
            <person name="Karasova D."/>
            <person name="Kubasova T."/>
            <person name="Cizek A."/>
            <person name="Rychlik I."/>
        </authorList>
    </citation>
    <scope>NUCLEOTIDE SEQUENCE [LARGE SCALE GENOMIC DNA]</scope>
    <source>
        <strain evidence="3">An5</strain>
    </source>
</reference>
<gene>
    <name evidence="2" type="ORF">B5G02_05280</name>
</gene>
<dbReference type="Proteomes" id="UP000195781">
    <property type="component" value="Unassembled WGS sequence"/>
</dbReference>
<dbReference type="RefSeq" id="WP_094335449.1">
    <property type="nucleotide sequence ID" value="NZ_NFIE01000010.1"/>
</dbReference>
<comment type="similarity">
    <text evidence="1">Belongs to the UPF0246 family.</text>
</comment>
<accession>A0A1Y3XZU2</accession>
<dbReference type="EMBL" id="NFIE01000010">
    <property type="protein sequence ID" value="OUN88629.1"/>
    <property type="molecule type" value="Genomic_DNA"/>
</dbReference>
<dbReference type="AlphaFoldDB" id="A0A1Y3XZU2"/>
<dbReference type="OrthoDB" id="3210767at2"/>
<dbReference type="HAMAP" id="MF_00652">
    <property type="entry name" value="UPF0246"/>
    <property type="match status" value="1"/>
</dbReference>
<proteinExistence type="inferred from homology"/>
<evidence type="ECO:0000313" key="2">
    <source>
        <dbReference type="EMBL" id="OUN88629.1"/>
    </source>
</evidence>
<name>A0A1Y3XZU2_9ACTN</name>
<evidence type="ECO:0000313" key="3">
    <source>
        <dbReference type="Proteomes" id="UP000195781"/>
    </source>
</evidence>
<protein>
    <recommendedName>
        <fullName evidence="1">UPF0246 protein B5G02_05280</fullName>
    </recommendedName>
</protein>
<keyword evidence="3" id="KW-1185">Reference proteome</keyword>
<dbReference type="GO" id="GO:0033194">
    <property type="term" value="P:response to hydroperoxide"/>
    <property type="evidence" value="ECO:0007669"/>
    <property type="project" value="TreeGrafter"/>
</dbReference>
<organism evidence="2 3">
    <name type="scientific">[Collinsella] massiliensis</name>
    <dbReference type="NCBI Taxonomy" id="1232426"/>
    <lineage>
        <taxon>Bacteria</taxon>
        <taxon>Bacillati</taxon>
        <taxon>Actinomycetota</taxon>
        <taxon>Coriobacteriia</taxon>
        <taxon>Coriobacteriales</taxon>
        <taxon>Coriobacteriaceae</taxon>
        <taxon>Enorma</taxon>
    </lineage>
</organism>
<dbReference type="Pfam" id="PF03883">
    <property type="entry name" value="H2O2_YaaD"/>
    <property type="match status" value="1"/>
</dbReference>
<comment type="caution">
    <text evidence="2">The sequence shown here is derived from an EMBL/GenBank/DDBJ whole genome shotgun (WGS) entry which is preliminary data.</text>
</comment>
<dbReference type="InterPro" id="IPR005583">
    <property type="entry name" value="YaaA"/>
</dbReference>
<dbReference type="GO" id="GO:0005829">
    <property type="term" value="C:cytosol"/>
    <property type="evidence" value="ECO:0007669"/>
    <property type="project" value="TreeGrafter"/>
</dbReference>
<dbReference type="PANTHER" id="PTHR30283">
    <property type="entry name" value="PEROXIDE STRESS RESPONSE PROTEIN YAAA"/>
    <property type="match status" value="1"/>
</dbReference>
<evidence type="ECO:0000256" key="1">
    <source>
        <dbReference type="HAMAP-Rule" id="MF_00652"/>
    </source>
</evidence>
<sequence length="287" mass="31944">MLHVIISPAKQMRVARDSFSPRGIPPFPDATERLYQALLAIERAHGTDGLKELWRVNDKLLAQNVERLHAFVPVRDAAQLEEPGIARAVSPAAFSYIGIQYQSLAPEVLDLDALAWLEEHLWILSGFYGCVRPFDAVEPYRLEMGAKLAVEGARDLYAFWGDRIARVIEGDATGCADTAFEPAVIVNLASVEYAKAVLPHTASTTQVITCIFGEELRGGKPVQRATASKIARGSMVRWMAEQRIEHARDLAQFDVGYRHAPEFDRERRLKTGATERTLTFIRNDSAA</sequence>